<organism evidence="2 3">
    <name type="scientific">Isoptericola cucumis</name>
    <dbReference type="NCBI Taxonomy" id="1776856"/>
    <lineage>
        <taxon>Bacteria</taxon>
        <taxon>Bacillati</taxon>
        <taxon>Actinomycetota</taxon>
        <taxon>Actinomycetes</taxon>
        <taxon>Micrococcales</taxon>
        <taxon>Promicromonosporaceae</taxon>
        <taxon>Isoptericola</taxon>
    </lineage>
</organism>
<protein>
    <recommendedName>
        <fullName evidence="1">Rhamnogalacturonan lyase domain-containing protein</fullName>
    </recommendedName>
</protein>
<dbReference type="InterPro" id="IPR029411">
    <property type="entry name" value="RG-lyase_III"/>
</dbReference>
<name>A0ABQ2BC43_9MICO</name>
<accession>A0ABQ2BC43</accession>
<evidence type="ECO:0000313" key="2">
    <source>
        <dbReference type="EMBL" id="GGI10340.1"/>
    </source>
</evidence>
<reference evidence="3" key="1">
    <citation type="journal article" date="2019" name="Int. J. Syst. Evol. Microbiol.">
        <title>The Global Catalogue of Microorganisms (GCM) 10K type strain sequencing project: providing services to taxonomists for standard genome sequencing and annotation.</title>
        <authorList>
            <consortium name="The Broad Institute Genomics Platform"/>
            <consortium name="The Broad Institute Genome Sequencing Center for Infectious Disease"/>
            <person name="Wu L."/>
            <person name="Ma J."/>
        </authorList>
    </citation>
    <scope>NUCLEOTIDE SEQUENCE [LARGE SCALE GENOMIC DNA]</scope>
    <source>
        <strain evidence="3">CCM 8653</strain>
    </source>
</reference>
<dbReference type="SUPFAM" id="SSF49785">
    <property type="entry name" value="Galactose-binding domain-like"/>
    <property type="match status" value="1"/>
</dbReference>
<feature type="domain" description="Rhamnogalacturonan lyase" evidence="1">
    <location>
        <begin position="116"/>
        <end position="278"/>
    </location>
</feature>
<dbReference type="Proteomes" id="UP000632535">
    <property type="component" value="Unassembled WGS sequence"/>
</dbReference>
<proteinExistence type="predicted"/>
<gene>
    <name evidence="2" type="ORF">GCM10007368_30750</name>
</gene>
<evidence type="ECO:0000313" key="3">
    <source>
        <dbReference type="Proteomes" id="UP000632535"/>
    </source>
</evidence>
<dbReference type="Pfam" id="PF14683">
    <property type="entry name" value="CBM-like"/>
    <property type="match status" value="1"/>
</dbReference>
<comment type="caution">
    <text evidence="2">The sequence shown here is derived from an EMBL/GenBank/DDBJ whole genome shotgun (WGS) entry which is preliminary data.</text>
</comment>
<evidence type="ECO:0000259" key="1">
    <source>
        <dbReference type="Pfam" id="PF14683"/>
    </source>
</evidence>
<keyword evidence="3" id="KW-1185">Reference proteome</keyword>
<sequence>MPVRPSPRPALVTGLAAEPAIARTALRWRSLGFDPLIDHYRVHAVPGSQGRFEPGPGNLVAKTVYPQLVHHVDPRGETWTYRVLAVSDAGRTGRASEPLVASSSASVVATGRPVATIGEFDGRTLEHRFAPSGYAQIPAAYPDAVVEYVQGTDTPAAAWPYLLPGPGDAWAGRRAYTARWRFDLAEAPAGDHDLAVWLVDTTRLGGTLRVSVGGAALADVDLPPGGTRGSRDGDATVPGTALVRSYHELAVPAARLRQGANEIELVVADGGWVAWDAVGVFART</sequence>
<dbReference type="RefSeq" id="WP_188524606.1">
    <property type="nucleotide sequence ID" value="NZ_BMDG01000011.1"/>
</dbReference>
<dbReference type="InterPro" id="IPR008979">
    <property type="entry name" value="Galactose-bd-like_sf"/>
</dbReference>
<dbReference type="EMBL" id="BMDG01000011">
    <property type="protein sequence ID" value="GGI10340.1"/>
    <property type="molecule type" value="Genomic_DNA"/>
</dbReference>